<comment type="caution">
    <text evidence="1">The sequence shown here is derived from an EMBL/GenBank/DDBJ whole genome shotgun (WGS) entry which is preliminary data.</text>
</comment>
<evidence type="ECO:0000313" key="1">
    <source>
        <dbReference type="EMBL" id="KAL3776443.1"/>
    </source>
</evidence>
<keyword evidence="2" id="KW-1185">Reference proteome</keyword>
<protein>
    <submittedName>
        <fullName evidence="1">Uncharacterized protein</fullName>
    </submittedName>
</protein>
<sequence>MHSAKVVENELRLIVADQGANVTEIVELVRENETILDAMKHNLRESFVAEMARLILRSDTDGDMTVDPQEGELLALRLSIQLKPHGITLDVLQFEQLLKEDNDVGSLLKFCSEVLYPEIALEKSKKQTAPLMGEEESDISEEDDFFAPSPSKENALPDFAFFCKKLSMLSEDDLIDECDNVKMTVEDKLSIFSIDSKYSGGSVEVARGRKMSIFPGSQLKKESRASQMVVEAKKISAAAIDRRKTRGMAEF</sequence>
<organism evidence="1 2">
    <name type="scientific">Cyclotella atomus</name>
    <dbReference type="NCBI Taxonomy" id="382360"/>
    <lineage>
        <taxon>Eukaryota</taxon>
        <taxon>Sar</taxon>
        <taxon>Stramenopiles</taxon>
        <taxon>Ochrophyta</taxon>
        <taxon>Bacillariophyta</taxon>
        <taxon>Coscinodiscophyceae</taxon>
        <taxon>Thalassiosirophycidae</taxon>
        <taxon>Stephanodiscales</taxon>
        <taxon>Stephanodiscaceae</taxon>
        <taxon>Cyclotella</taxon>
    </lineage>
</organism>
<accession>A0ABD3NKY4</accession>
<dbReference type="Proteomes" id="UP001530400">
    <property type="component" value="Unassembled WGS sequence"/>
</dbReference>
<dbReference type="EMBL" id="JALLPJ020001098">
    <property type="protein sequence ID" value="KAL3776443.1"/>
    <property type="molecule type" value="Genomic_DNA"/>
</dbReference>
<gene>
    <name evidence="1" type="ORF">ACHAWO_005917</name>
</gene>
<dbReference type="AlphaFoldDB" id="A0ABD3NKY4"/>
<reference evidence="1 2" key="1">
    <citation type="submission" date="2024-10" db="EMBL/GenBank/DDBJ databases">
        <title>Updated reference genomes for cyclostephanoid diatoms.</title>
        <authorList>
            <person name="Roberts W.R."/>
            <person name="Alverson A.J."/>
        </authorList>
    </citation>
    <scope>NUCLEOTIDE SEQUENCE [LARGE SCALE GENOMIC DNA]</scope>
    <source>
        <strain evidence="1 2">AJA010-31</strain>
    </source>
</reference>
<evidence type="ECO:0000313" key="2">
    <source>
        <dbReference type="Proteomes" id="UP001530400"/>
    </source>
</evidence>
<proteinExistence type="predicted"/>
<name>A0ABD3NKY4_9STRA</name>